<dbReference type="Pfam" id="PF12079">
    <property type="entry name" value="DUF3558"/>
    <property type="match status" value="1"/>
</dbReference>
<keyword evidence="4" id="KW-1185">Reference proteome</keyword>
<feature type="signal peptide" evidence="2">
    <location>
        <begin position="1"/>
        <end position="22"/>
    </location>
</feature>
<dbReference type="EMBL" id="JABVED010000010">
    <property type="protein sequence ID" value="MBC6449104.1"/>
    <property type="molecule type" value="Genomic_DNA"/>
</dbReference>
<keyword evidence="2" id="KW-0732">Signal</keyword>
<evidence type="ECO:0000256" key="1">
    <source>
        <dbReference type="SAM" id="MobiDB-lite"/>
    </source>
</evidence>
<dbReference type="InterPro" id="IPR024520">
    <property type="entry name" value="DUF3558"/>
</dbReference>
<feature type="chain" id="PRO_5046113458" evidence="2">
    <location>
        <begin position="23"/>
        <end position="211"/>
    </location>
</feature>
<gene>
    <name evidence="3" type="ORF">GPZ80_18210</name>
</gene>
<dbReference type="Proteomes" id="UP000734823">
    <property type="component" value="Unassembled WGS sequence"/>
</dbReference>
<dbReference type="PROSITE" id="PS51257">
    <property type="entry name" value="PROKAR_LIPOPROTEIN"/>
    <property type="match status" value="1"/>
</dbReference>
<feature type="region of interest" description="Disordered" evidence="1">
    <location>
        <begin position="22"/>
        <end position="65"/>
    </location>
</feature>
<dbReference type="RefSeq" id="WP_187221598.1">
    <property type="nucleotide sequence ID" value="NZ_JABVED010000010.1"/>
</dbReference>
<evidence type="ECO:0000256" key="2">
    <source>
        <dbReference type="SAM" id="SignalP"/>
    </source>
</evidence>
<comment type="caution">
    <text evidence="3">The sequence shown here is derived from an EMBL/GenBank/DDBJ whole genome shotgun (WGS) entry which is preliminary data.</text>
</comment>
<proteinExistence type="predicted"/>
<organism evidence="3 4">
    <name type="scientific">Actinokineospora xionganensis</name>
    <dbReference type="NCBI Taxonomy" id="2684470"/>
    <lineage>
        <taxon>Bacteria</taxon>
        <taxon>Bacillati</taxon>
        <taxon>Actinomycetota</taxon>
        <taxon>Actinomycetes</taxon>
        <taxon>Pseudonocardiales</taxon>
        <taxon>Pseudonocardiaceae</taxon>
        <taxon>Actinokineospora</taxon>
    </lineage>
</organism>
<accession>A0ABR7L9N8</accession>
<evidence type="ECO:0000313" key="4">
    <source>
        <dbReference type="Proteomes" id="UP000734823"/>
    </source>
</evidence>
<protein>
    <submittedName>
        <fullName evidence="3">DUF3558 domain-containing protein</fullName>
    </submittedName>
</protein>
<evidence type="ECO:0000313" key="3">
    <source>
        <dbReference type="EMBL" id="MBC6449104.1"/>
    </source>
</evidence>
<feature type="compositionally biased region" description="Low complexity" evidence="1">
    <location>
        <begin position="32"/>
        <end position="47"/>
    </location>
</feature>
<name>A0ABR7L9N8_9PSEU</name>
<reference evidence="3 4" key="1">
    <citation type="submission" date="2020-06" db="EMBL/GenBank/DDBJ databases">
        <title>Actinokineospora xiongansis sp. nov., isolated from soil of Baiyangdian.</title>
        <authorList>
            <person name="Zhang X."/>
        </authorList>
    </citation>
    <scope>NUCLEOTIDE SEQUENCE [LARGE SCALE GENOMIC DNA]</scope>
    <source>
        <strain evidence="3 4">HBU206404</strain>
    </source>
</reference>
<sequence length="211" mass="21962">MRTRCLLAIATIFIGISGCASPEPGTPIASNPPSETSSATAKPTKSTDPAPDLPSHGAPKVKSPLKTDKFEADPCAVFTDEQLGKYGVGTGTADSDKLGKSCTWKTEDSGTILLAWDNLFGRGISRIYQGQENGKYAFFDVLPDIEGFPAVSYGARDNRPMGICSVSIGVSDQVSLMVTLAQSTSKQGTAHPCEVAARVAADAVTSMKAGA</sequence>